<accession>A0A3R6AEF1</accession>
<dbReference type="RefSeq" id="WP_117920601.1">
    <property type="nucleotide sequence ID" value="NZ_JBGKEX010000001.1"/>
</dbReference>
<dbReference type="GO" id="GO:0003677">
    <property type="term" value="F:DNA binding"/>
    <property type="evidence" value="ECO:0007669"/>
    <property type="project" value="InterPro"/>
</dbReference>
<name>A0A3R6AEF1_9FIRM</name>
<dbReference type="EMBL" id="QSFP01000028">
    <property type="protein sequence ID" value="RHA64732.1"/>
    <property type="molecule type" value="Genomic_DNA"/>
</dbReference>
<gene>
    <name evidence="1" type="ORF">DW927_17100</name>
</gene>
<comment type="caution">
    <text evidence="1">The sequence shown here is derived from an EMBL/GenBank/DDBJ whole genome shotgun (WGS) entry which is preliminary data.</text>
</comment>
<proteinExistence type="predicted"/>
<dbReference type="CDD" id="cd00093">
    <property type="entry name" value="HTH_XRE"/>
    <property type="match status" value="1"/>
</dbReference>
<dbReference type="InterPro" id="IPR019734">
    <property type="entry name" value="TPR_rpt"/>
</dbReference>
<dbReference type="Pfam" id="PF13374">
    <property type="entry name" value="TPR_10"/>
    <property type="match status" value="1"/>
</dbReference>
<evidence type="ECO:0000313" key="1">
    <source>
        <dbReference type="EMBL" id="RHA64732.1"/>
    </source>
</evidence>
<dbReference type="SUPFAM" id="SSF47413">
    <property type="entry name" value="lambda repressor-like DNA-binding domains"/>
    <property type="match status" value="1"/>
</dbReference>
<reference evidence="1 2" key="1">
    <citation type="submission" date="2018-08" db="EMBL/GenBank/DDBJ databases">
        <title>A genome reference for cultivated species of the human gut microbiota.</title>
        <authorList>
            <person name="Zou Y."/>
            <person name="Xue W."/>
            <person name="Luo G."/>
        </authorList>
    </citation>
    <scope>NUCLEOTIDE SEQUENCE [LARGE SCALE GENOMIC DNA]</scope>
    <source>
        <strain evidence="1 2">AM43-11</strain>
    </source>
</reference>
<dbReference type="SUPFAM" id="SSF48452">
    <property type="entry name" value="TPR-like"/>
    <property type="match status" value="1"/>
</dbReference>
<evidence type="ECO:0000313" key="2">
    <source>
        <dbReference type="Proteomes" id="UP000284465"/>
    </source>
</evidence>
<protein>
    <submittedName>
        <fullName evidence="1">Uncharacterized protein</fullName>
    </submittedName>
</protein>
<dbReference type="Proteomes" id="UP000284465">
    <property type="component" value="Unassembled WGS sequence"/>
</dbReference>
<dbReference type="InterPro" id="IPR001387">
    <property type="entry name" value="Cro/C1-type_HTH"/>
</dbReference>
<dbReference type="AlphaFoldDB" id="A0A3R6AEF1"/>
<dbReference type="InterPro" id="IPR011990">
    <property type="entry name" value="TPR-like_helical_dom_sf"/>
</dbReference>
<dbReference type="Pfam" id="PF13176">
    <property type="entry name" value="TPR_7"/>
    <property type="match status" value="1"/>
</dbReference>
<sequence>MSNYRAGDIIRMTREFVGMSREELSDEICSVQTLYRIESGKTRVKRELYARLMAKMERVPEKSYAICVGKNLELLEERKLFEQAMQNYDYEKADLYLGRMKEKADDNVITRQYLLKSEALMDYYCKRSDNQTTIEKLQEAVRLTLPDYEECLKKDFPFTEQEIMNLMSLANAYAHAGDVDEAVYIFERLLQCLQKDYIFGAYADYMKVLILRNLTVTYNKQKRYKEALTLCEQCLREALEKNIGNIISDVLSDKAWIILRQIETGERKKEDLQIGRELLQKAYYIAVARRSKEKCQILRNAYRKEFHMEL</sequence>
<dbReference type="Gene3D" id="1.25.40.10">
    <property type="entry name" value="Tetratricopeptide repeat domain"/>
    <property type="match status" value="1"/>
</dbReference>
<dbReference type="InterPro" id="IPR010982">
    <property type="entry name" value="Lambda_DNA-bd_dom_sf"/>
</dbReference>
<organism evidence="1 2">
    <name type="scientific">Roseburia intestinalis</name>
    <dbReference type="NCBI Taxonomy" id="166486"/>
    <lineage>
        <taxon>Bacteria</taxon>
        <taxon>Bacillati</taxon>
        <taxon>Bacillota</taxon>
        <taxon>Clostridia</taxon>
        <taxon>Lachnospirales</taxon>
        <taxon>Lachnospiraceae</taxon>
        <taxon>Roseburia</taxon>
    </lineage>
</organism>